<dbReference type="Proteomes" id="UP000664521">
    <property type="component" value="Unassembled WGS sequence"/>
</dbReference>
<feature type="domain" description="DUF7820" evidence="3">
    <location>
        <begin position="402"/>
        <end position="722"/>
    </location>
</feature>
<keyword evidence="2" id="KW-0472">Membrane</keyword>
<evidence type="ECO:0000256" key="2">
    <source>
        <dbReference type="SAM" id="Phobius"/>
    </source>
</evidence>
<reference evidence="4" key="1">
    <citation type="submission" date="2021-03" db="EMBL/GenBank/DDBJ databases">
        <authorList>
            <person name="Tagirdzhanova G."/>
        </authorList>
    </citation>
    <scope>NUCLEOTIDE SEQUENCE</scope>
</reference>
<gene>
    <name evidence="4" type="ORF">HETSPECPRED_004061</name>
</gene>
<comment type="caution">
    <text evidence="4">The sequence shown here is derived from an EMBL/GenBank/DDBJ whole genome shotgun (WGS) entry which is preliminary data.</text>
</comment>
<feature type="region of interest" description="Disordered" evidence="1">
    <location>
        <begin position="210"/>
        <end position="332"/>
    </location>
</feature>
<feature type="compositionally biased region" description="Basic and acidic residues" evidence="1">
    <location>
        <begin position="251"/>
        <end position="260"/>
    </location>
</feature>
<proteinExistence type="predicted"/>
<evidence type="ECO:0000256" key="1">
    <source>
        <dbReference type="SAM" id="MobiDB-lite"/>
    </source>
</evidence>
<dbReference type="PANTHER" id="PTHR42078">
    <property type="entry name" value="GLUCAN 1, 4-ALPHA-GLUCOSIDASE"/>
    <property type="match status" value="1"/>
</dbReference>
<keyword evidence="2" id="KW-1133">Transmembrane helix</keyword>
<dbReference type="PANTHER" id="PTHR42078:SF1">
    <property type="entry name" value="GLUCAN 1, 4-ALPHA-GLUCOSIDASE"/>
    <property type="match status" value="1"/>
</dbReference>
<evidence type="ECO:0000313" key="4">
    <source>
        <dbReference type="EMBL" id="CAF9919643.1"/>
    </source>
</evidence>
<feature type="compositionally biased region" description="Polar residues" evidence="1">
    <location>
        <begin position="296"/>
        <end position="320"/>
    </location>
</feature>
<accession>A0A8H3II65</accession>
<organism evidence="4 5">
    <name type="scientific">Heterodermia speciosa</name>
    <dbReference type="NCBI Taxonomy" id="116794"/>
    <lineage>
        <taxon>Eukaryota</taxon>
        <taxon>Fungi</taxon>
        <taxon>Dikarya</taxon>
        <taxon>Ascomycota</taxon>
        <taxon>Pezizomycotina</taxon>
        <taxon>Lecanoromycetes</taxon>
        <taxon>OSLEUM clade</taxon>
        <taxon>Lecanoromycetidae</taxon>
        <taxon>Caliciales</taxon>
        <taxon>Physciaceae</taxon>
        <taxon>Heterodermia</taxon>
    </lineage>
</organism>
<dbReference type="EMBL" id="CAJPDS010000024">
    <property type="protein sequence ID" value="CAF9919643.1"/>
    <property type="molecule type" value="Genomic_DNA"/>
</dbReference>
<feature type="compositionally biased region" description="Polar residues" evidence="1">
    <location>
        <begin position="266"/>
        <end position="281"/>
    </location>
</feature>
<feature type="transmembrane region" description="Helical" evidence="2">
    <location>
        <begin position="352"/>
        <end position="377"/>
    </location>
</feature>
<keyword evidence="5" id="KW-1185">Reference proteome</keyword>
<protein>
    <recommendedName>
        <fullName evidence="3">DUF7820 domain-containing protein</fullName>
    </recommendedName>
</protein>
<feature type="compositionally biased region" description="Polar residues" evidence="1">
    <location>
        <begin position="120"/>
        <end position="139"/>
    </location>
</feature>
<dbReference type="InterPro" id="IPR056722">
    <property type="entry name" value="DUF7820"/>
</dbReference>
<sequence>MADRKTMRQSSSPPIPSRRSRQPSDPDVFSDEHALDTFEPDPLPSHDAEVIESSTHRRPRRIPSTSESISLSPLESIRRSRNSYGSGGINSTLSACRSSRSTAPNVEYGPSGSIHREPSDASTSFIPRAQSPYQGTSGPTHPYALYSQDQDNGISRTPSNATVPTTRTPLQNYSGSSGPSHPYGLYAQNTVSEEDLATTTLPLRAPAAAMGPTQTYQRRMGPDGEDADDLIGPDGHTEQLPPYTKYPNDLPPKERIDIPDRVASPVQRTTQDSQETLNNSPAGYAEDRSLVFHRGNTGTSAEHAPSSHNLTDPGSSTQLNSPPPGIKPSMDEGGNFKEVIAIRRRKTICGTLPLWLLVVIIVAIVVVVIGATVGGVLRHEHLERELAAARSSQQPAPTVTIITSIDAEPLSATPSDFPTLPTGSYAVPLKNPSNSSDCLDTWRSAWACADGPSVKLEIISNGINLPQINIVSDFQDDPQIHYGAQPPQLTHPADVIIVNDKNDRGKGPAYFFQQLYNKTVILSSDEFFLRKRWSIRDIEAAESRAKRGSIAQPSDKPWFCFWNDTILEGFIYATQVNDDAIQTSAPLASLSAPFGTPGFGASATFASPSYTSLPYSPSSATSGQWSKRRATGLPCPKTVKLEERRTPLSPKPYCQQMQILNTGDAVPAEPPANQTLDEDEPTQQHRLLDDGNSGQSRRTNGAFRKSVRDTDPMPGACQCQWSND</sequence>
<feature type="compositionally biased region" description="Low complexity" evidence="1">
    <location>
        <begin position="62"/>
        <end position="75"/>
    </location>
</feature>
<evidence type="ECO:0000259" key="3">
    <source>
        <dbReference type="Pfam" id="PF25130"/>
    </source>
</evidence>
<feature type="compositionally biased region" description="Polar residues" evidence="1">
    <location>
        <begin position="89"/>
        <end position="104"/>
    </location>
</feature>
<evidence type="ECO:0000313" key="5">
    <source>
        <dbReference type="Proteomes" id="UP000664521"/>
    </source>
</evidence>
<name>A0A8H3II65_9LECA</name>
<feature type="region of interest" description="Disordered" evidence="1">
    <location>
        <begin position="1"/>
        <end position="185"/>
    </location>
</feature>
<dbReference type="AlphaFoldDB" id="A0A8H3II65"/>
<feature type="compositionally biased region" description="Low complexity" evidence="1">
    <location>
        <begin position="173"/>
        <end position="184"/>
    </location>
</feature>
<feature type="region of interest" description="Disordered" evidence="1">
    <location>
        <begin position="664"/>
        <end position="724"/>
    </location>
</feature>
<dbReference type="OrthoDB" id="5384459at2759"/>
<keyword evidence="2" id="KW-0812">Transmembrane</keyword>
<feature type="compositionally biased region" description="Polar residues" evidence="1">
    <location>
        <begin position="147"/>
        <end position="172"/>
    </location>
</feature>
<dbReference type="Pfam" id="PF25130">
    <property type="entry name" value="DUF7820"/>
    <property type="match status" value="1"/>
</dbReference>